<keyword evidence="4" id="KW-0687">Ribonucleoprotein</keyword>
<feature type="transmembrane region" description="Helical" evidence="6">
    <location>
        <begin position="351"/>
        <end position="373"/>
    </location>
</feature>
<dbReference type="Pfam" id="PF01245">
    <property type="entry name" value="Ribosomal_L19"/>
    <property type="match status" value="1"/>
</dbReference>
<dbReference type="InterPro" id="IPR001857">
    <property type="entry name" value="Ribosomal_bL19"/>
</dbReference>
<evidence type="ECO:0000256" key="2">
    <source>
        <dbReference type="ARBA" id="ARBA00008932"/>
    </source>
</evidence>
<dbReference type="Proteomes" id="UP001291926">
    <property type="component" value="Unassembled WGS sequence"/>
</dbReference>
<keyword evidence="6" id="KW-0812">Transmembrane</keyword>
<dbReference type="InterPro" id="IPR038657">
    <property type="entry name" value="Ribosomal_bL19_sf"/>
</dbReference>
<dbReference type="SUPFAM" id="SSF49354">
    <property type="entry name" value="PapD-like"/>
    <property type="match status" value="1"/>
</dbReference>
<evidence type="ECO:0000256" key="4">
    <source>
        <dbReference type="ARBA" id="ARBA00023274"/>
    </source>
</evidence>
<protein>
    <recommendedName>
        <fullName evidence="7">MSP domain-containing protein</fullName>
    </recommendedName>
</protein>
<gene>
    <name evidence="8" type="ORF">RD792_009186</name>
</gene>
<dbReference type="Pfam" id="PF00635">
    <property type="entry name" value="Motile_Sperm"/>
    <property type="match status" value="1"/>
</dbReference>
<dbReference type="InterPro" id="IPR008962">
    <property type="entry name" value="PapD-like_sf"/>
</dbReference>
<comment type="caution">
    <text evidence="8">The sequence shown here is derived from an EMBL/GenBank/DDBJ whole genome shotgun (WGS) entry which is preliminary data.</text>
</comment>
<dbReference type="InterPro" id="IPR016763">
    <property type="entry name" value="VAP"/>
</dbReference>
<sequence length="380" mass="42636">MVPRCPVQCSPKNLVVSQRGLLSTRFSGLNLSEKGKNWSFLVRAEVESADVEVEVEAESVVDAEEKPPRQTRVKLGDIMGILNRRAVEESDKERPIPDLRTGDIVEIKLEVPENKRRLSVYKGIIISRQNAGIHTTIRIRRVIAGVGVEIVFPIVAAATMSAANHLISVHPDDLKFQFELEKQSYCDLKVTNNTEHHVAFKVKTTSPKKYFVRPNTGVMHPWDSCIIRVTLQAQREYPPDMQCKDKFLLQSTVVSQNTEVDDLPQDTFNKEGGKKLEECKLRVIYMAPHSAHDSGEAFGGNQMRRSVSFDDNQALQRLKDERDAAIRLTQQLQQDLEILKRRRNPKSVSGFSIRFALLVGLIGTAAGLLLNLLSSSPSAE</sequence>
<evidence type="ECO:0000256" key="6">
    <source>
        <dbReference type="SAM" id="Phobius"/>
    </source>
</evidence>
<organism evidence="8 9">
    <name type="scientific">Penstemon davidsonii</name>
    <dbReference type="NCBI Taxonomy" id="160366"/>
    <lineage>
        <taxon>Eukaryota</taxon>
        <taxon>Viridiplantae</taxon>
        <taxon>Streptophyta</taxon>
        <taxon>Embryophyta</taxon>
        <taxon>Tracheophyta</taxon>
        <taxon>Spermatophyta</taxon>
        <taxon>Magnoliopsida</taxon>
        <taxon>eudicotyledons</taxon>
        <taxon>Gunneridae</taxon>
        <taxon>Pentapetalae</taxon>
        <taxon>asterids</taxon>
        <taxon>lamiids</taxon>
        <taxon>Lamiales</taxon>
        <taxon>Plantaginaceae</taxon>
        <taxon>Cheloneae</taxon>
        <taxon>Penstemon</taxon>
    </lineage>
</organism>
<feature type="domain" description="MSP" evidence="7">
    <location>
        <begin position="166"/>
        <end position="286"/>
    </location>
</feature>
<keyword evidence="3" id="KW-0689">Ribosomal protein</keyword>
<comment type="similarity">
    <text evidence="1">Belongs to the bacterial ribosomal protein bL19 family.</text>
</comment>
<reference evidence="8 9" key="1">
    <citation type="journal article" date="2023" name="bioRxiv">
        <title>Genome report: Whole genome sequence and annotation of Penstemon davidsonii.</title>
        <authorList>
            <person name="Ostevik K.L."/>
            <person name="Alabady M."/>
            <person name="Zhang M."/>
            <person name="Rausher M.D."/>
        </authorList>
    </citation>
    <scope>NUCLEOTIDE SEQUENCE [LARGE SCALE GENOMIC DNA]</scope>
    <source>
        <strain evidence="8">DNT005</strain>
        <tissue evidence="8">Whole leaf</tissue>
    </source>
</reference>
<accession>A0ABR0DCQ7</accession>
<dbReference type="PANTHER" id="PTHR10809">
    <property type="entry name" value="VESICLE-ASSOCIATED MEMBRANE PROTEIN-ASSOCIATED PROTEIN"/>
    <property type="match status" value="1"/>
</dbReference>
<evidence type="ECO:0000313" key="9">
    <source>
        <dbReference type="Proteomes" id="UP001291926"/>
    </source>
</evidence>
<dbReference type="PANTHER" id="PTHR10809:SF42">
    <property type="entry name" value="VESICLE-ASSOCIATED PROTEIN 2-1"/>
    <property type="match status" value="1"/>
</dbReference>
<dbReference type="Gene3D" id="2.30.30.790">
    <property type="match status" value="1"/>
</dbReference>
<keyword evidence="5" id="KW-0175">Coiled coil</keyword>
<name>A0ABR0DCQ7_9LAMI</name>
<evidence type="ECO:0000256" key="1">
    <source>
        <dbReference type="ARBA" id="ARBA00005781"/>
    </source>
</evidence>
<dbReference type="SUPFAM" id="SSF50104">
    <property type="entry name" value="Translation proteins SH3-like domain"/>
    <property type="match status" value="1"/>
</dbReference>
<dbReference type="InterPro" id="IPR008991">
    <property type="entry name" value="Translation_prot_SH3-like_sf"/>
</dbReference>
<keyword evidence="6" id="KW-0472">Membrane</keyword>
<dbReference type="PROSITE" id="PS50202">
    <property type="entry name" value="MSP"/>
    <property type="match status" value="1"/>
</dbReference>
<dbReference type="InterPro" id="IPR013783">
    <property type="entry name" value="Ig-like_fold"/>
</dbReference>
<proteinExistence type="inferred from homology"/>
<dbReference type="EMBL" id="JAYDYQ010002533">
    <property type="protein sequence ID" value="KAK4486503.1"/>
    <property type="molecule type" value="Genomic_DNA"/>
</dbReference>
<evidence type="ECO:0000256" key="3">
    <source>
        <dbReference type="ARBA" id="ARBA00022980"/>
    </source>
</evidence>
<evidence type="ECO:0000256" key="5">
    <source>
        <dbReference type="SAM" id="Coils"/>
    </source>
</evidence>
<evidence type="ECO:0000259" key="7">
    <source>
        <dbReference type="PROSITE" id="PS50202"/>
    </source>
</evidence>
<keyword evidence="6" id="KW-1133">Transmembrane helix</keyword>
<keyword evidence="9" id="KW-1185">Reference proteome</keyword>
<dbReference type="InterPro" id="IPR000535">
    <property type="entry name" value="MSP_dom"/>
</dbReference>
<evidence type="ECO:0000313" key="8">
    <source>
        <dbReference type="EMBL" id="KAK4486503.1"/>
    </source>
</evidence>
<feature type="coiled-coil region" evidence="5">
    <location>
        <begin position="315"/>
        <end position="342"/>
    </location>
</feature>
<comment type="similarity">
    <text evidence="2">Belongs to the VAMP-associated protein (VAP) (TC 9.B.17) family.</text>
</comment>
<dbReference type="Gene3D" id="2.60.40.10">
    <property type="entry name" value="Immunoglobulins"/>
    <property type="match status" value="1"/>
</dbReference>